<evidence type="ECO:0000313" key="2">
    <source>
        <dbReference type="EMBL" id="RVU40552.1"/>
    </source>
</evidence>
<feature type="chain" id="PRO_5019045774" evidence="1">
    <location>
        <begin position="39"/>
        <end position="272"/>
    </location>
</feature>
<accession>A0A437R1E7</accession>
<name>A0A437R1E7_9GAMM</name>
<gene>
    <name evidence="2" type="ORF">EOE67_05750</name>
</gene>
<dbReference type="AlphaFoldDB" id="A0A437R1E7"/>
<feature type="signal peptide" evidence="1">
    <location>
        <begin position="1"/>
        <end position="38"/>
    </location>
</feature>
<keyword evidence="3" id="KW-1185">Reference proteome</keyword>
<dbReference type="InterPro" id="IPR021457">
    <property type="entry name" value="DUF3108"/>
</dbReference>
<comment type="caution">
    <text evidence="2">The sequence shown here is derived from an EMBL/GenBank/DDBJ whole genome shotgun (WGS) entry which is preliminary data.</text>
</comment>
<evidence type="ECO:0000313" key="3">
    <source>
        <dbReference type="Proteomes" id="UP000283077"/>
    </source>
</evidence>
<protein>
    <submittedName>
        <fullName evidence="2">DUF3108 domain-containing protein</fullName>
    </submittedName>
</protein>
<organism evidence="2 3">
    <name type="scientific">Rheinheimera riviphila</name>
    <dbReference type="NCBI Taxonomy" id="1834037"/>
    <lineage>
        <taxon>Bacteria</taxon>
        <taxon>Pseudomonadati</taxon>
        <taxon>Pseudomonadota</taxon>
        <taxon>Gammaproteobacteria</taxon>
        <taxon>Chromatiales</taxon>
        <taxon>Chromatiaceae</taxon>
        <taxon>Rheinheimera</taxon>
    </lineage>
</organism>
<dbReference type="EMBL" id="SACS01000004">
    <property type="protein sequence ID" value="RVU40552.1"/>
    <property type="molecule type" value="Genomic_DNA"/>
</dbReference>
<sequence length="272" mass="31759">MARFYQTMDMPTMMITTIHKWRLMASFFCLAISQMVAAQTTTVATEATTKPIAPVATDAAVGFKPFEASYQIFRSGKKHGEASRYLKRDGVGYELGYNSKISWLVFKDERKERSRFVIEQGRLKPSHYLMQRSGTGPSRHYELSLDWAQKQLKTEKKQVVKQIPWNEQWLDMLSFHGQIVLDIQQGKTDFVYDVLNRHGETRTYKYKVATEEWLSLPYGKVKAIRIERYGQGPDKQVYAWLAPELDYLLVRLWQSEDDVEQFDVQLSTYQPQ</sequence>
<dbReference type="OrthoDB" id="6007799at2"/>
<proteinExistence type="predicted"/>
<dbReference type="Proteomes" id="UP000283077">
    <property type="component" value="Unassembled WGS sequence"/>
</dbReference>
<dbReference type="Pfam" id="PF11306">
    <property type="entry name" value="DUF3108"/>
    <property type="match status" value="1"/>
</dbReference>
<keyword evidence="1" id="KW-0732">Signal</keyword>
<reference evidence="2 3" key="1">
    <citation type="submission" date="2019-01" db="EMBL/GenBank/DDBJ databases">
        <authorList>
            <person name="Chen W.-M."/>
        </authorList>
    </citation>
    <scope>NUCLEOTIDE SEQUENCE [LARGE SCALE GENOMIC DNA]</scope>
    <source>
        <strain evidence="2 3">KYPC3</strain>
    </source>
</reference>
<evidence type="ECO:0000256" key="1">
    <source>
        <dbReference type="SAM" id="SignalP"/>
    </source>
</evidence>
<dbReference type="RefSeq" id="WP_127698089.1">
    <property type="nucleotide sequence ID" value="NZ_SACS01000004.1"/>
</dbReference>